<dbReference type="InterPro" id="IPR003313">
    <property type="entry name" value="AraC-bd"/>
</dbReference>
<keyword evidence="7" id="KW-1185">Reference proteome</keyword>
<dbReference type="InterPro" id="IPR018060">
    <property type="entry name" value="HTH_AraC"/>
</dbReference>
<dbReference type="SUPFAM" id="SSF46689">
    <property type="entry name" value="Homeodomain-like"/>
    <property type="match status" value="2"/>
</dbReference>
<dbReference type="PANTHER" id="PTHR46796">
    <property type="entry name" value="HTH-TYPE TRANSCRIPTIONAL ACTIVATOR RHAS-RELATED"/>
    <property type="match status" value="1"/>
</dbReference>
<dbReference type="InterPro" id="IPR009057">
    <property type="entry name" value="Homeodomain-like_sf"/>
</dbReference>
<dbReference type="InterPro" id="IPR050204">
    <property type="entry name" value="AraC_XylS_family_regulators"/>
</dbReference>
<dbReference type="SMART" id="SM00342">
    <property type="entry name" value="HTH_ARAC"/>
    <property type="match status" value="1"/>
</dbReference>
<organism evidence="6 7">
    <name type="scientific">Vagococcus allomyrinae</name>
    <dbReference type="NCBI Taxonomy" id="2794353"/>
    <lineage>
        <taxon>Bacteria</taxon>
        <taxon>Bacillati</taxon>
        <taxon>Bacillota</taxon>
        <taxon>Bacilli</taxon>
        <taxon>Lactobacillales</taxon>
        <taxon>Enterococcaceae</taxon>
        <taxon>Vagococcus</taxon>
    </lineage>
</organism>
<protein>
    <submittedName>
        <fullName evidence="6">Helix-turn-helix domain-containing protein</fullName>
    </submittedName>
</protein>
<gene>
    <name evidence="6" type="ORF">I6N95_06665</name>
</gene>
<dbReference type="EMBL" id="JAEEGA010000003">
    <property type="protein sequence ID" value="MBP1040680.1"/>
    <property type="molecule type" value="Genomic_DNA"/>
</dbReference>
<evidence type="ECO:0000256" key="2">
    <source>
        <dbReference type="ARBA" id="ARBA00023125"/>
    </source>
</evidence>
<dbReference type="PROSITE" id="PS00041">
    <property type="entry name" value="HTH_ARAC_FAMILY_1"/>
    <property type="match status" value="1"/>
</dbReference>
<feature type="domain" description="HTH araC/xylS-type" evidence="5">
    <location>
        <begin position="163"/>
        <end position="260"/>
    </location>
</feature>
<keyword evidence="4" id="KW-0804">Transcription</keyword>
<evidence type="ECO:0000313" key="7">
    <source>
        <dbReference type="Proteomes" id="UP000674938"/>
    </source>
</evidence>
<dbReference type="GO" id="GO:0043565">
    <property type="term" value="F:sequence-specific DNA binding"/>
    <property type="evidence" value="ECO:0007669"/>
    <property type="project" value="InterPro"/>
</dbReference>
<dbReference type="InterPro" id="IPR014710">
    <property type="entry name" value="RmlC-like_jellyroll"/>
</dbReference>
<dbReference type="PANTHER" id="PTHR46796:SF2">
    <property type="entry name" value="TRANSCRIPTIONAL REGULATORY PROTEIN"/>
    <property type="match status" value="1"/>
</dbReference>
<dbReference type="Proteomes" id="UP000674938">
    <property type="component" value="Unassembled WGS sequence"/>
</dbReference>
<evidence type="ECO:0000259" key="5">
    <source>
        <dbReference type="PROSITE" id="PS01124"/>
    </source>
</evidence>
<dbReference type="RefSeq" id="WP_209525922.1">
    <property type="nucleotide sequence ID" value="NZ_JAEEGA010000003.1"/>
</dbReference>
<keyword evidence="2" id="KW-0238">DNA-binding</keyword>
<comment type="caution">
    <text evidence="6">The sequence shown here is derived from an EMBL/GenBank/DDBJ whole genome shotgun (WGS) entry which is preliminary data.</text>
</comment>
<accession>A0A940STV1</accession>
<dbReference type="PROSITE" id="PS01124">
    <property type="entry name" value="HTH_ARAC_FAMILY_2"/>
    <property type="match status" value="1"/>
</dbReference>
<proteinExistence type="predicted"/>
<keyword evidence="1" id="KW-0805">Transcription regulation</keyword>
<evidence type="ECO:0000256" key="1">
    <source>
        <dbReference type="ARBA" id="ARBA00023015"/>
    </source>
</evidence>
<keyword evidence="3" id="KW-0010">Activator</keyword>
<evidence type="ECO:0000256" key="3">
    <source>
        <dbReference type="ARBA" id="ARBA00023159"/>
    </source>
</evidence>
<sequence length="265" mass="30675">MLVERHLYVDNELEIEHCKFINLPQSFPSHCHDYYVLGMIIKGKRQLTCHQQVSELVPGDLFVLNPYDPHACAQIGPIPLDYQCLHISKERMKALTGTDIIFTENVVQSLEAKKYLTLLCDAILNQENKSIKEELVYLLLNELPTMALRETLPLSHAQKKTVQRASSYINSHYQNKITLDDLAKETTQNKFTLIRHFLKATGLTPYQYLETIRVTKAKELLKKQNNLLDISFHLGYVDQSHFTNSFKKITGLTPKTYQKTHDYHT</sequence>
<evidence type="ECO:0000313" key="6">
    <source>
        <dbReference type="EMBL" id="MBP1040680.1"/>
    </source>
</evidence>
<dbReference type="GO" id="GO:0003700">
    <property type="term" value="F:DNA-binding transcription factor activity"/>
    <property type="evidence" value="ECO:0007669"/>
    <property type="project" value="InterPro"/>
</dbReference>
<dbReference type="InterPro" id="IPR018062">
    <property type="entry name" value="HTH_AraC-typ_CS"/>
</dbReference>
<evidence type="ECO:0000256" key="4">
    <source>
        <dbReference type="ARBA" id="ARBA00023163"/>
    </source>
</evidence>
<dbReference type="Pfam" id="PF02311">
    <property type="entry name" value="AraC_binding"/>
    <property type="match status" value="1"/>
</dbReference>
<dbReference type="InterPro" id="IPR037923">
    <property type="entry name" value="HTH-like"/>
</dbReference>
<dbReference type="Gene3D" id="2.60.120.10">
    <property type="entry name" value="Jelly Rolls"/>
    <property type="match status" value="1"/>
</dbReference>
<reference evidence="6" key="1">
    <citation type="submission" date="2020-12" db="EMBL/GenBank/DDBJ databases">
        <title>Vagococcus allomyrinae sp. nov. and Enterococcus lavae sp. nov., isolated from the larvae of Allomyrina dichotoma.</title>
        <authorList>
            <person name="Lee S.D."/>
        </authorList>
    </citation>
    <scope>NUCLEOTIDE SEQUENCE</scope>
    <source>
        <strain evidence="6">BWB3-3</strain>
    </source>
</reference>
<dbReference type="SUPFAM" id="SSF51215">
    <property type="entry name" value="Regulatory protein AraC"/>
    <property type="match status" value="1"/>
</dbReference>
<dbReference type="Gene3D" id="1.10.10.60">
    <property type="entry name" value="Homeodomain-like"/>
    <property type="match status" value="2"/>
</dbReference>
<name>A0A940STV1_9ENTE</name>
<dbReference type="AlphaFoldDB" id="A0A940STV1"/>
<dbReference type="InterPro" id="IPR020449">
    <property type="entry name" value="Tscrpt_reg_AraC-type_HTH"/>
</dbReference>
<dbReference type="PRINTS" id="PR00032">
    <property type="entry name" value="HTHARAC"/>
</dbReference>
<dbReference type="Pfam" id="PF12833">
    <property type="entry name" value="HTH_18"/>
    <property type="match status" value="1"/>
</dbReference>